<dbReference type="InterPro" id="IPR008069">
    <property type="entry name" value="Cyt_P450_E_grp-I_CYP2D-like"/>
</dbReference>
<dbReference type="AlphaFoldDB" id="A0A835NPA7"/>
<evidence type="ECO:0000256" key="9">
    <source>
        <dbReference type="ARBA" id="ARBA00023136"/>
    </source>
</evidence>
<dbReference type="PANTHER" id="PTHR24300">
    <property type="entry name" value="CYTOCHROME P450 508A4-RELATED"/>
    <property type="match status" value="1"/>
</dbReference>
<comment type="caution">
    <text evidence="13">The sequence shown here is derived from an EMBL/GenBank/DDBJ whole genome shotgun (WGS) entry which is preliminary data.</text>
</comment>
<reference evidence="14" key="3">
    <citation type="submission" date="2022-01" db="EMBL/GenBank/DDBJ databases">
        <authorList>
            <person name="Rubenstein D.R."/>
        </authorList>
    </citation>
    <scope>NUCLEOTIDE SEQUENCE</scope>
    <source>
        <strain evidence="14">SS15</strain>
        <tissue evidence="14">Liver</tissue>
    </source>
</reference>
<organism evidence="13">
    <name type="scientific">Lamprotornis superbus</name>
    <dbReference type="NCBI Taxonomy" id="245042"/>
    <lineage>
        <taxon>Eukaryota</taxon>
        <taxon>Metazoa</taxon>
        <taxon>Chordata</taxon>
        <taxon>Craniata</taxon>
        <taxon>Vertebrata</taxon>
        <taxon>Euteleostomi</taxon>
        <taxon>Archelosauria</taxon>
        <taxon>Archosauria</taxon>
        <taxon>Dinosauria</taxon>
        <taxon>Saurischia</taxon>
        <taxon>Theropoda</taxon>
        <taxon>Coelurosauria</taxon>
        <taxon>Aves</taxon>
        <taxon>Neognathae</taxon>
        <taxon>Neoaves</taxon>
        <taxon>Telluraves</taxon>
        <taxon>Australaves</taxon>
        <taxon>Passeriformes</taxon>
        <taxon>Sturnidae</taxon>
        <taxon>Lamprotornis</taxon>
    </lineage>
</organism>
<evidence type="ECO:0000256" key="6">
    <source>
        <dbReference type="ARBA" id="ARBA00023002"/>
    </source>
</evidence>
<dbReference type="GO" id="GO:0005506">
    <property type="term" value="F:iron ion binding"/>
    <property type="evidence" value="ECO:0007669"/>
    <property type="project" value="InterPro"/>
</dbReference>
<reference evidence="14 15" key="2">
    <citation type="journal article" date="2021" name="J. Hered.">
        <title>Feather Gene Expression Elucidates the Developmental Basis of Plumage Iridescence in African Starlings.</title>
        <authorList>
            <person name="Rubenstein D.R."/>
            <person name="Corvelo A."/>
            <person name="MacManes M.D."/>
            <person name="Maia R."/>
            <person name="Narzisi G."/>
            <person name="Rousaki A."/>
            <person name="Vandenabeele P."/>
            <person name="Shawkey M.D."/>
            <person name="Solomon J."/>
        </authorList>
    </citation>
    <scope>NUCLEOTIDE SEQUENCE [LARGE SCALE GENOMIC DNA]</scope>
    <source>
        <strain evidence="14">SS15</strain>
    </source>
</reference>
<dbReference type="GO" id="GO:0006805">
    <property type="term" value="P:xenobiotic metabolic process"/>
    <property type="evidence" value="ECO:0007669"/>
    <property type="project" value="TreeGrafter"/>
</dbReference>
<dbReference type="GO" id="GO:0020037">
    <property type="term" value="F:heme binding"/>
    <property type="evidence" value="ECO:0007669"/>
    <property type="project" value="InterPro"/>
</dbReference>
<evidence type="ECO:0000256" key="7">
    <source>
        <dbReference type="ARBA" id="ARBA00023004"/>
    </source>
</evidence>
<dbReference type="SUPFAM" id="SSF48264">
    <property type="entry name" value="Cytochrome P450"/>
    <property type="match status" value="1"/>
</dbReference>
<evidence type="ECO:0000256" key="5">
    <source>
        <dbReference type="ARBA" id="ARBA00022723"/>
    </source>
</evidence>
<evidence type="ECO:0000256" key="4">
    <source>
        <dbReference type="ARBA" id="ARBA00022617"/>
    </source>
</evidence>
<keyword evidence="5 10" id="KW-0479">Metal-binding</keyword>
<dbReference type="FunFam" id="1.10.630.10:FF:000004">
    <property type="entry name" value="cytochrome P450 2D15 isoform X1"/>
    <property type="match status" value="1"/>
</dbReference>
<dbReference type="GO" id="GO:0016020">
    <property type="term" value="C:membrane"/>
    <property type="evidence" value="ECO:0007669"/>
    <property type="project" value="UniProtKB-SubCell"/>
</dbReference>
<dbReference type="InterPro" id="IPR036396">
    <property type="entry name" value="Cyt_P450_sf"/>
</dbReference>
<dbReference type="EMBL" id="JADDUC020000005">
    <property type="protein sequence ID" value="KAI1239091.1"/>
    <property type="molecule type" value="Genomic_DNA"/>
</dbReference>
<dbReference type="Pfam" id="PF00067">
    <property type="entry name" value="p450"/>
    <property type="match status" value="2"/>
</dbReference>
<name>A0A835NPA7_9PASS</name>
<proteinExistence type="inferred from homology"/>
<comment type="similarity">
    <text evidence="3 11">Belongs to the cytochrome P450 family.</text>
</comment>
<feature type="region of interest" description="Disordered" evidence="12">
    <location>
        <begin position="119"/>
        <end position="145"/>
    </location>
</feature>
<evidence type="ECO:0000256" key="2">
    <source>
        <dbReference type="ARBA" id="ARBA00004370"/>
    </source>
</evidence>
<dbReference type="Proteomes" id="UP000618051">
    <property type="component" value="Unassembled WGS sequence"/>
</dbReference>
<feature type="binding site" description="axial binding residue" evidence="10">
    <location>
        <position position="569"/>
    </location>
    <ligand>
        <name>heme</name>
        <dbReference type="ChEBI" id="CHEBI:30413"/>
    </ligand>
    <ligandPart>
        <name>Fe</name>
        <dbReference type="ChEBI" id="CHEBI:18248"/>
    </ligandPart>
</feature>
<dbReference type="GO" id="GO:0016712">
    <property type="term" value="F:oxidoreductase activity, acting on paired donors, with incorporation or reduction of molecular oxygen, reduced flavin or flavoprotein as one donor, and incorporation of one atom of oxygen"/>
    <property type="evidence" value="ECO:0007669"/>
    <property type="project" value="InterPro"/>
</dbReference>
<dbReference type="Gene3D" id="1.10.630.10">
    <property type="entry name" value="Cytochrome P450"/>
    <property type="match status" value="1"/>
</dbReference>
<dbReference type="PROSITE" id="PS00086">
    <property type="entry name" value="CYTOCHROME_P450"/>
    <property type="match status" value="1"/>
</dbReference>
<evidence type="ECO:0000256" key="1">
    <source>
        <dbReference type="ARBA" id="ARBA00001971"/>
    </source>
</evidence>
<dbReference type="GO" id="GO:0019369">
    <property type="term" value="P:arachidonate metabolic process"/>
    <property type="evidence" value="ECO:0007669"/>
    <property type="project" value="TreeGrafter"/>
</dbReference>
<accession>A0A835NPA7</accession>
<dbReference type="PRINTS" id="PR00463">
    <property type="entry name" value="EP450I"/>
</dbReference>
<dbReference type="InterPro" id="IPR001128">
    <property type="entry name" value="Cyt_P450"/>
</dbReference>
<dbReference type="InterPro" id="IPR002401">
    <property type="entry name" value="Cyt_P450_E_grp-I"/>
</dbReference>
<evidence type="ECO:0000313" key="13">
    <source>
        <dbReference type="EMBL" id="KAG0119638.1"/>
    </source>
</evidence>
<keyword evidence="9" id="KW-0472">Membrane</keyword>
<evidence type="ECO:0000313" key="15">
    <source>
        <dbReference type="Proteomes" id="UP000618051"/>
    </source>
</evidence>
<dbReference type="PRINTS" id="PR00385">
    <property type="entry name" value="P450"/>
</dbReference>
<evidence type="ECO:0000256" key="11">
    <source>
        <dbReference type="RuleBase" id="RU000461"/>
    </source>
</evidence>
<reference evidence="13" key="1">
    <citation type="submission" date="2020-10" db="EMBL/GenBank/DDBJ databases">
        <title>Feather gene expression reveals the developmental basis of iridescence in African starlings.</title>
        <authorList>
            <person name="Rubenstein D.R."/>
        </authorList>
    </citation>
    <scope>NUCLEOTIDE SEQUENCE</scope>
    <source>
        <strain evidence="13">SS15</strain>
        <tissue evidence="13">Liver</tissue>
    </source>
</reference>
<dbReference type="GO" id="GO:0005737">
    <property type="term" value="C:cytoplasm"/>
    <property type="evidence" value="ECO:0007669"/>
    <property type="project" value="TreeGrafter"/>
</dbReference>
<sequence length="623" mass="71104">MPSTMYPTLRDLPLTSRHVLSHMECLTQLHGSLCQTAHSITGARLFDNFQHQHRVVSLRRNSKHPGLTQPCPTERTASTSRHFQLRSGFGGRRGGGGMSLVTTPLRLNRAEEELTAKFRIQKPASAGREGQQKKRRKKWSRYPPGPASLPLVGTMLSVDFHNPHHSFGQLQKKFGNIFSLQNCWTNVVVLNGYKTVKEALVRKSEDFADRPQFPIYEHMGYGKNSEGKSHENGHSLMALARERLGIVVARYGHMWKELRRFTLTTLRNFGMGKKSLEERVVEEAGFLCSAIKSEEGKSFDIHILINNAVCNMICSIVFGDRFDYGDETFNKLSQLFQNSLNEEAGFLPQLLNVVPILLRIPGVPQRAFRAQKELMDFIDVIIDKHMKTWDPAYTRDLTDVFLKEMEKGKTAEENGFHYSNLRLVTMDLFTAGSETTSTTLRWALLYMLLHPEIQSKVQAEIDKVIGRERPPTMTDQASMPYTNAVIHEVQRYGDIAPVGLPHMTYRDTELQGFFIPKGTTIITNLSSVLKDETIWKKPNEFYPEHFLDAKGEFVKPEAFLPFSAGRRACPGEQLARMELFLFFTTLLQKFTFVLPEDQPRPREDGHFALTYSPHPYLLRALPR</sequence>
<keyword evidence="7 10" id="KW-0408">Iron</keyword>
<evidence type="ECO:0000313" key="14">
    <source>
        <dbReference type="EMBL" id="KAI1239091.1"/>
    </source>
</evidence>
<dbReference type="EMBL" id="JADDUC010000082">
    <property type="protein sequence ID" value="KAG0119638.1"/>
    <property type="molecule type" value="Genomic_DNA"/>
</dbReference>
<dbReference type="InterPro" id="IPR050182">
    <property type="entry name" value="Cytochrome_P450_fam2"/>
</dbReference>
<comment type="cofactor">
    <cofactor evidence="1 10">
        <name>heme</name>
        <dbReference type="ChEBI" id="CHEBI:30413"/>
    </cofactor>
</comment>
<comment type="subcellular location">
    <subcellularLocation>
        <location evidence="2">Membrane</location>
    </subcellularLocation>
</comment>
<feature type="region of interest" description="Disordered" evidence="12">
    <location>
        <begin position="58"/>
        <end position="81"/>
    </location>
</feature>
<keyword evidence="8 11" id="KW-0503">Monooxygenase</keyword>
<evidence type="ECO:0000256" key="12">
    <source>
        <dbReference type="SAM" id="MobiDB-lite"/>
    </source>
</evidence>
<dbReference type="PRINTS" id="PR01686">
    <property type="entry name" value="EP450ICYP2D"/>
</dbReference>
<keyword evidence="4 10" id="KW-0349">Heme</keyword>
<gene>
    <name evidence="14" type="ORF">IHE44_0012200</name>
    <name evidence="13" type="ORF">IHE44_014093</name>
</gene>
<dbReference type="PANTHER" id="PTHR24300:SF1">
    <property type="entry name" value="CYTOCHROME P450 2D6-RELATED"/>
    <property type="match status" value="1"/>
</dbReference>
<keyword evidence="15" id="KW-1185">Reference proteome</keyword>
<protein>
    <submittedName>
        <fullName evidence="13">Uncharacterized protein</fullName>
    </submittedName>
</protein>
<dbReference type="OrthoDB" id="3934656at2759"/>
<keyword evidence="6 11" id="KW-0560">Oxidoreductase</keyword>
<evidence type="ECO:0000256" key="10">
    <source>
        <dbReference type="PIRSR" id="PIRSR602401-1"/>
    </source>
</evidence>
<evidence type="ECO:0000256" key="3">
    <source>
        <dbReference type="ARBA" id="ARBA00010617"/>
    </source>
</evidence>
<dbReference type="InterPro" id="IPR017972">
    <property type="entry name" value="Cyt_P450_CS"/>
</dbReference>
<evidence type="ECO:0000256" key="8">
    <source>
        <dbReference type="ARBA" id="ARBA00023033"/>
    </source>
</evidence>